<gene>
    <name evidence="2" type="ORF">HPS55_11000</name>
</gene>
<dbReference type="GeneID" id="82158292"/>
<comment type="caution">
    <text evidence="2">The sequence shown here is derived from an EMBL/GenBank/DDBJ whole genome shotgun (WGS) entry which is preliminary data.</text>
</comment>
<dbReference type="InterPro" id="IPR001296">
    <property type="entry name" value="Glyco_trans_1"/>
</dbReference>
<evidence type="ECO:0000259" key="1">
    <source>
        <dbReference type="Pfam" id="PF00534"/>
    </source>
</evidence>
<dbReference type="RefSeq" id="WP_172178132.1">
    <property type="nucleotide sequence ID" value="NZ_CASGIA010000014.1"/>
</dbReference>
<dbReference type="EMBL" id="JABKKE010000019">
    <property type="protein sequence ID" value="NPE14842.1"/>
    <property type="molecule type" value="Genomic_DNA"/>
</dbReference>
<feature type="domain" description="Glycosyl transferase family 1" evidence="1">
    <location>
        <begin position="217"/>
        <end position="350"/>
    </location>
</feature>
<dbReference type="SUPFAM" id="SSF53756">
    <property type="entry name" value="UDP-Glycosyltransferase/glycogen phosphorylase"/>
    <property type="match status" value="1"/>
</dbReference>
<dbReference type="Pfam" id="PF00534">
    <property type="entry name" value="Glycos_transf_1"/>
    <property type="match status" value="1"/>
</dbReference>
<organism evidence="2 3">
    <name type="scientific">Xylanibacter rodentium</name>
    <dbReference type="NCBI Taxonomy" id="2736289"/>
    <lineage>
        <taxon>Bacteria</taxon>
        <taxon>Pseudomonadati</taxon>
        <taxon>Bacteroidota</taxon>
        <taxon>Bacteroidia</taxon>
        <taxon>Bacteroidales</taxon>
        <taxon>Prevotellaceae</taxon>
        <taxon>Xylanibacter</taxon>
    </lineage>
</organism>
<dbReference type="Gene3D" id="3.40.50.2000">
    <property type="entry name" value="Glycogen Phosphorylase B"/>
    <property type="match status" value="2"/>
</dbReference>
<accession>A0ABX2AVN9</accession>
<proteinExistence type="predicted"/>
<reference evidence="2 3" key="1">
    <citation type="submission" date="2020-05" db="EMBL/GenBank/DDBJ databases">
        <title>Distinct polysaccharide utilization as determinants for interspecies competition between intestinal Prevotella spp.</title>
        <authorList>
            <person name="Galvez E.J.C."/>
            <person name="Iljazovic A."/>
            <person name="Strowig T."/>
        </authorList>
    </citation>
    <scope>NUCLEOTIDE SEQUENCE [LARGE SCALE GENOMIC DNA]</scope>
    <source>
        <strain evidence="2 3">PROD</strain>
    </source>
</reference>
<evidence type="ECO:0000313" key="2">
    <source>
        <dbReference type="EMBL" id="NPE14842.1"/>
    </source>
</evidence>
<keyword evidence="3" id="KW-1185">Reference proteome</keyword>
<dbReference type="PANTHER" id="PTHR12526:SF630">
    <property type="entry name" value="GLYCOSYLTRANSFERASE"/>
    <property type="match status" value="1"/>
</dbReference>
<protein>
    <submittedName>
        <fullName evidence="2">Glycosyltransferase</fullName>
    </submittedName>
</protein>
<dbReference type="PANTHER" id="PTHR12526">
    <property type="entry name" value="GLYCOSYLTRANSFERASE"/>
    <property type="match status" value="1"/>
</dbReference>
<name>A0ABX2AVN9_9BACT</name>
<dbReference type="Proteomes" id="UP001193734">
    <property type="component" value="Unassembled WGS sequence"/>
</dbReference>
<sequence>MKRICFLTDSVFSFGGVQRVTSVIAKALSDDNDVTIVTFDAPAAKDLSMYNLGESPIHFRFFRYPEAGTVETLLCKACSMLYRKVLPKTSLTSRLYALSSFVPSLRKALADELRGGSYDVVIGVHAPLTVRLATIGKRLPGVKTIGWIHNSHEALFSANSAYAGPELRKHFEYQYLRLDRVVMLCRCDRAKYGADVRRHADVIYNPLTLVPGRQSDRRSKRFLAVGRFTPGHKGFDLLLRAFNIFKATESEWSLDIVGEGPEESLYRKYIAEHHMEGRVRIHPFTKDIQKYYSEAAVFVLSSRWEGFGLVLVEAMAHGLPVISSRLPSSLEVMGDYATYFDNGDADALAGCLHDAAQWEDPDIKAAGAQEIVERYKPENITREWQKLIDGL</sequence>
<evidence type="ECO:0000313" key="3">
    <source>
        <dbReference type="Proteomes" id="UP001193734"/>
    </source>
</evidence>